<dbReference type="PANTHER" id="PTHR45772">
    <property type="entry name" value="CONSERVED COMPONENT OF ABC TRANSPORTER FOR NATURAL AMINO ACIDS-RELATED"/>
    <property type="match status" value="1"/>
</dbReference>
<dbReference type="SMART" id="SM00382">
    <property type="entry name" value="AAA"/>
    <property type="match status" value="1"/>
</dbReference>
<dbReference type="PROSITE" id="PS50893">
    <property type="entry name" value="ABC_TRANSPORTER_2"/>
    <property type="match status" value="1"/>
</dbReference>
<feature type="domain" description="ABC transporter" evidence="4">
    <location>
        <begin position="8"/>
        <end position="240"/>
    </location>
</feature>
<dbReference type="GO" id="GO:0043190">
    <property type="term" value="C:ATP-binding cassette (ABC) transporter complex"/>
    <property type="evidence" value="ECO:0007669"/>
    <property type="project" value="InterPro"/>
</dbReference>
<dbReference type="NCBIfam" id="TIGR04406">
    <property type="entry name" value="LPS_export_lptB"/>
    <property type="match status" value="1"/>
</dbReference>
<dbReference type="FunFam" id="3.40.50.300:FF:000151">
    <property type="entry name" value="Lipopolysaccharide ABC transporter ATP-binding protein"/>
    <property type="match status" value="1"/>
</dbReference>
<dbReference type="InterPro" id="IPR030921">
    <property type="entry name" value="LPS_export_LptB"/>
</dbReference>
<dbReference type="EMBL" id="DTEN01000255">
    <property type="protein sequence ID" value="HGI75312.1"/>
    <property type="molecule type" value="Genomic_DNA"/>
</dbReference>
<comment type="caution">
    <text evidence="5">The sequence shown here is derived from an EMBL/GenBank/DDBJ whole genome shotgun (WGS) entry which is preliminary data.</text>
</comment>
<dbReference type="InterPro" id="IPR003439">
    <property type="entry name" value="ABC_transporter-like_ATP-bd"/>
</dbReference>
<name>A0A7V3YMB0_9BACT</name>
<dbReference type="InterPro" id="IPR017871">
    <property type="entry name" value="ABC_transporter-like_CS"/>
</dbReference>
<reference evidence="5" key="1">
    <citation type="journal article" date="2020" name="mSystems">
        <title>Genome- and Community-Level Interaction Insights into Carbon Utilization and Element Cycling Functions of Hydrothermarchaeota in Hydrothermal Sediment.</title>
        <authorList>
            <person name="Zhou Z."/>
            <person name="Liu Y."/>
            <person name="Xu W."/>
            <person name="Pan J."/>
            <person name="Luo Z.H."/>
            <person name="Li M."/>
        </authorList>
    </citation>
    <scope>NUCLEOTIDE SEQUENCE [LARGE SCALE GENOMIC DNA]</scope>
    <source>
        <strain evidence="5">SpSt-716</strain>
    </source>
</reference>
<dbReference type="CDD" id="cd03218">
    <property type="entry name" value="ABC_YhbG"/>
    <property type="match status" value="1"/>
</dbReference>
<organism evidence="5">
    <name type="scientific">Candidatus Caldatribacterium californiense</name>
    <dbReference type="NCBI Taxonomy" id="1454726"/>
    <lineage>
        <taxon>Bacteria</taxon>
        <taxon>Pseudomonadati</taxon>
        <taxon>Atribacterota</taxon>
        <taxon>Atribacteria</taxon>
        <taxon>Atribacterales</taxon>
        <taxon>Candidatus Caldatribacteriaceae</taxon>
        <taxon>Candidatus Caldatribacterium</taxon>
    </lineage>
</organism>
<dbReference type="InterPro" id="IPR027417">
    <property type="entry name" value="P-loop_NTPase"/>
</dbReference>
<dbReference type="GO" id="GO:0016887">
    <property type="term" value="F:ATP hydrolysis activity"/>
    <property type="evidence" value="ECO:0007669"/>
    <property type="project" value="InterPro"/>
</dbReference>
<keyword evidence="2" id="KW-0547">Nucleotide-binding</keyword>
<evidence type="ECO:0000256" key="2">
    <source>
        <dbReference type="ARBA" id="ARBA00022741"/>
    </source>
</evidence>
<dbReference type="AlphaFoldDB" id="A0A7V3YMB0"/>
<dbReference type="InterPro" id="IPR051120">
    <property type="entry name" value="ABC_AA/LPS_Transport"/>
</dbReference>
<accession>A0A7V3YMB0</accession>
<evidence type="ECO:0000256" key="3">
    <source>
        <dbReference type="ARBA" id="ARBA00022840"/>
    </source>
</evidence>
<gene>
    <name evidence="5" type="primary">lptB</name>
    <name evidence="5" type="ORF">ENU96_06530</name>
</gene>
<evidence type="ECO:0000313" key="5">
    <source>
        <dbReference type="EMBL" id="HGI75312.1"/>
    </source>
</evidence>
<keyword evidence="1" id="KW-0813">Transport</keyword>
<evidence type="ECO:0000259" key="4">
    <source>
        <dbReference type="PROSITE" id="PS50893"/>
    </source>
</evidence>
<dbReference type="GO" id="GO:0005524">
    <property type="term" value="F:ATP binding"/>
    <property type="evidence" value="ECO:0007669"/>
    <property type="project" value="UniProtKB-KW"/>
</dbReference>
<protein>
    <submittedName>
        <fullName evidence="5">LPS export ABC transporter ATP-binding protein</fullName>
    </submittedName>
</protein>
<dbReference type="Gene3D" id="3.40.50.300">
    <property type="entry name" value="P-loop containing nucleotide triphosphate hydrolases"/>
    <property type="match status" value="1"/>
</dbReference>
<evidence type="ECO:0000256" key="1">
    <source>
        <dbReference type="ARBA" id="ARBA00022448"/>
    </source>
</evidence>
<dbReference type="PROSITE" id="PS00211">
    <property type="entry name" value="ABC_TRANSPORTER_1"/>
    <property type="match status" value="1"/>
</dbReference>
<dbReference type="GO" id="GO:0055085">
    <property type="term" value="P:transmembrane transport"/>
    <property type="evidence" value="ECO:0007669"/>
    <property type="project" value="InterPro"/>
</dbReference>
<dbReference type="SUPFAM" id="SSF52540">
    <property type="entry name" value="P-loop containing nucleoside triphosphate hydrolases"/>
    <property type="match status" value="1"/>
</dbReference>
<dbReference type="Pfam" id="PF00005">
    <property type="entry name" value="ABC_tran"/>
    <property type="match status" value="1"/>
</dbReference>
<dbReference type="PANTHER" id="PTHR45772:SF10">
    <property type="entry name" value="LIPOPOLYSACCHARIDE EXPORT SYSTEM ATP-BINDING PROTEIN LPTB"/>
    <property type="match status" value="1"/>
</dbReference>
<sequence length="244" mass="27450">MKRNWSVLSGRRLTKEYGKKRVVNEVDITVRRGEIVGLLGPNGAGKTTTFYMLVGLVRPTGGQVFLDDLELNHFPMYLRSRMGIGYLPQEPSVFRRLTVQENLDLVLEMQGLSRKEVVRRRNELLEEFGIAHLAKSVANLLSGGERRRLEIARALATSPSFILLDEPFTGIDPIAVEDIQNIVRGLAGRGIGVLITDHAVRETLAITDRAYIIFEGKILVSGTPKDIIESELSRRYYLGERFNL</sequence>
<proteinExistence type="predicted"/>
<keyword evidence="3 5" id="KW-0067">ATP-binding</keyword>
<dbReference type="InterPro" id="IPR003593">
    <property type="entry name" value="AAA+_ATPase"/>
</dbReference>